<dbReference type="RefSeq" id="WP_215372748.1">
    <property type="nucleotide sequence ID" value="NZ_JAGTIS010000003.1"/>
</dbReference>
<dbReference type="InterPro" id="IPR018044">
    <property type="entry name" value="Peptidase_S11"/>
</dbReference>
<dbReference type="PRINTS" id="PR00725">
    <property type="entry name" value="DADACBPTASE1"/>
</dbReference>
<dbReference type="PANTHER" id="PTHR21581">
    <property type="entry name" value="D-ALANYL-D-ALANINE CARBOXYPEPTIDASE"/>
    <property type="match status" value="1"/>
</dbReference>
<evidence type="ECO:0000256" key="6">
    <source>
        <dbReference type="ARBA" id="ARBA00023316"/>
    </source>
</evidence>
<keyword evidence="5" id="KW-0573">Peptidoglycan synthesis</keyword>
<evidence type="ECO:0000256" key="5">
    <source>
        <dbReference type="ARBA" id="ARBA00022984"/>
    </source>
</evidence>
<dbReference type="GO" id="GO:0016787">
    <property type="term" value="F:hydrolase activity"/>
    <property type="evidence" value="ECO:0007669"/>
    <property type="project" value="UniProtKB-KW"/>
</dbReference>
<feature type="domain" description="Peptidase S11 D-alanyl-D-alanine carboxypeptidase A N-terminal" evidence="10">
    <location>
        <begin position="38"/>
        <end position="264"/>
    </location>
</feature>
<dbReference type="Proteomes" id="UP001519667">
    <property type="component" value="Unassembled WGS sequence"/>
</dbReference>
<keyword evidence="12" id="KW-1185">Reference proteome</keyword>
<keyword evidence="2 9" id="KW-0732">Signal</keyword>
<dbReference type="EMBL" id="JAGTIS010000003">
    <property type="protein sequence ID" value="MBT8766090.1"/>
    <property type="molecule type" value="Genomic_DNA"/>
</dbReference>
<keyword evidence="6" id="KW-0961">Cell wall biogenesis/degradation</keyword>
<dbReference type="EC" id="3.4.21.-" evidence="11"/>
<feature type="chain" id="PRO_5047330435" evidence="9">
    <location>
        <begin position="28"/>
        <end position="315"/>
    </location>
</feature>
<reference evidence="11 12" key="1">
    <citation type="submission" date="2021-04" db="EMBL/GenBank/DDBJ databases">
        <title>Pseudomonas boanensis sp. nov., a bacterium isolated from river water used for household purposes in Boane District, Mozambique.</title>
        <authorList>
            <person name="Nicklasson M."/>
            <person name="Martin-Rodriguez A.J."/>
            <person name="Thorell K."/>
            <person name="Neves L."/>
            <person name="Mussagy A."/>
            <person name="Rydberg H.A."/>
            <person name="Hernroth B."/>
            <person name="Svensson-Stadler L."/>
            <person name="Sjoling A."/>
        </authorList>
    </citation>
    <scope>NUCLEOTIDE SEQUENCE [LARGE SCALE GENOMIC DNA]</scope>
    <source>
        <strain evidence="11 12">DB1</strain>
    </source>
</reference>
<evidence type="ECO:0000256" key="4">
    <source>
        <dbReference type="ARBA" id="ARBA00022960"/>
    </source>
</evidence>
<gene>
    <name evidence="11" type="primary">pbpG</name>
    <name evidence="11" type="ORF">J7302_08085</name>
</gene>
<feature type="region of interest" description="Disordered" evidence="8">
    <location>
        <begin position="288"/>
        <end position="315"/>
    </location>
</feature>
<feature type="signal peptide" evidence="9">
    <location>
        <begin position="1"/>
        <end position="27"/>
    </location>
</feature>
<sequence>MKIRSSIARLFTLGSCLFLLAGVPGQAAEPTQPVRDPAKLQLSSRSAALVDLSSGQVVYARNANRVMPIASVTKLMVAVVVLSAKQPLDEVLTVTIRDNREMRGIYSRVRLGSQLSRRELLHIALMSSENRATSTLAHNYPGGYSAFIAAMNAKARALGMKNTRYVEPTGLSPLNVSTANDLVVLLKETRNYPLMTQLSTTESKTVTFVKPRYTLGFRNTNGLVRKPDWSIQMTKTGFTNAAGHCLVMLTRMDQRQMALVLLDAYGRYTHMADATRMRRWMETGKSGAAPASAVSYRKQKDQGQDLRTVQANVKQ</sequence>
<dbReference type="Pfam" id="PF00768">
    <property type="entry name" value="Peptidase_S11"/>
    <property type="match status" value="1"/>
</dbReference>
<evidence type="ECO:0000256" key="2">
    <source>
        <dbReference type="ARBA" id="ARBA00022729"/>
    </source>
</evidence>
<dbReference type="InterPro" id="IPR001967">
    <property type="entry name" value="Peptidase_S11_N"/>
</dbReference>
<comment type="caution">
    <text evidence="11">The sequence shown here is derived from an EMBL/GenBank/DDBJ whole genome shotgun (WGS) entry which is preliminary data.</text>
</comment>
<proteinExistence type="inferred from homology"/>
<dbReference type="SUPFAM" id="SSF56601">
    <property type="entry name" value="beta-lactamase/transpeptidase-like"/>
    <property type="match status" value="1"/>
</dbReference>
<keyword evidence="4" id="KW-0133">Cell shape</keyword>
<evidence type="ECO:0000256" key="3">
    <source>
        <dbReference type="ARBA" id="ARBA00022801"/>
    </source>
</evidence>
<dbReference type="PANTHER" id="PTHR21581:SF26">
    <property type="entry name" value="D-ALANYL-D-ALANINE ENDOPEPTIDASE"/>
    <property type="match status" value="1"/>
</dbReference>
<dbReference type="InterPro" id="IPR012338">
    <property type="entry name" value="Beta-lactam/transpept-like"/>
</dbReference>
<evidence type="ECO:0000256" key="9">
    <source>
        <dbReference type="SAM" id="SignalP"/>
    </source>
</evidence>
<name>A0ABS5XEH6_9GAMM</name>
<comment type="similarity">
    <text evidence="1 7">Belongs to the peptidase S11 family.</text>
</comment>
<evidence type="ECO:0000256" key="7">
    <source>
        <dbReference type="RuleBase" id="RU004016"/>
    </source>
</evidence>
<dbReference type="NCBIfam" id="NF008668">
    <property type="entry name" value="PRK11669.1"/>
    <property type="match status" value="1"/>
</dbReference>
<evidence type="ECO:0000313" key="12">
    <source>
        <dbReference type="Proteomes" id="UP001519667"/>
    </source>
</evidence>
<evidence type="ECO:0000256" key="8">
    <source>
        <dbReference type="SAM" id="MobiDB-lite"/>
    </source>
</evidence>
<dbReference type="Gene3D" id="3.40.710.10">
    <property type="entry name" value="DD-peptidase/beta-lactamase superfamily"/>
    <property type="match status" value="1"/>
</dbReference>
<evidence type="ECO:0000256" key="1">
    <source>
        <dbReference type="ARBA" id="ARBA00007164"/>
    </source>
</evidence>
<accession>A0ABS5XEH6</accession>
<evidence type="ECO:0000313" key="11">
    <source>
        <dbReference type="EMBL" id="MBT8766090.1"/>
    </source>
</evidence>
<organism evidence="11 12">
    <name type="scientific">Metapseudomonas boanensis</name>
    <dbReference type="NCBI Taxonomy" id="2822138"/>
    <lineage>
        <taxon>Bacteria</taxon>
        <taxon>Pseudomonadati</taxon>
        <taxon>Pseudomonadota</taxon>
        <taxon>Gammaproteobacteria</taxon>
        <taxon>Pseudomonadales</taxon>
        <taxon>Pseudomonadaceae</taxon>
        <taxon>Metapseudomonas</taxon>
    </lineage>
</organism>
<keyword evidence="3 11" id="KW-0378">Hydrolase</keyword>
<feature type="compositionally biased region" description="Polar residues" evidence="8">
    <location>
        <begin position="305"/>
        <end position="315"/>
    </location>
</feature>
<evidence type="ECO:0000259" key="10">
    <source>
        <dbReference type="Pfam" id="PF00768"/>
    </source>
</evidence>
<protein>
    <submittedName>
        <fullName evidence="11">D-alanyl-D-alanine endopeptidase</fullName>
        <ecNumber evidence="11">3.4.21.-</ecNumber>
    </submittedName>
</protein>